<organism evidence="12 13">
    <name type="scientific">Streptomyces camelliae</name>
    <dbReference type="NCBI Taxonomy" id="3004093"/>
    <lineage>
        <taxon>Bacteria</taxon>
        <taxon>Bacillati</taxon>
        <taxon>Actinomycetota</taxon>
        <taxon>Actinomycetes</taxon>
        <taxon>Kitasatosporales</taxon>
        <taxon>Streptomycetaceae</taxon>
        <taxon>Streptomyces</taxon>
    </lineage>
</organism>
<evidence type="ECO:0000256" key="6">
    <source>
        <dbReference type="ARBA" id="ARBA00023235"/>
    </source>
</evidence>
<dbReference type="Pfam" id="PF00408">
    <property type="entry name" value="PGM_PMM_IV"/>
    <property type="match status" value="1"/>
</dbReference>
<dbReference type="InterPro" id="IPR036900">
    <property type="entry name" value="A-D-PHexomutase_C_sf"/>
</dbReference>
<evidence type="ECO:0000256" key="3">
    <source>
        <dbReference type="ARBA" id="ARBA00022553"/>
    </source>
</evidence>
<dbReference type="InterPro" id="IPR005845">
    <property type="entry name" value="A-D-PHexomutase_a/b/a-II"/>
</dbReference>
<accession>A0ABY7P128</accession>
<proteinExistence type="inferred from homology"/>
<dbReference type="InterPro" id="IPR016066">
    <property type="entry name" value="A-D-PHexomutase_CS"/>
</dbReference>
<comment type="similarity">
    <text evidence="2 7">Belongs to the phosphohexose mutase family.</text>
</comment>
<dbReference type="Pfam" id="PF02880">
    <property type="entry name" value="PGM_PMM_III"/>
    <property type="match status" value="1"/>
</dbReference>
<feature type="domain" description="Alpha-D-phosphohexomutase alpha/beta/alpha" evidence="9">
    <location>
        <begin position="46"/>
        <end position="182"/>
    </location>
</feature>
<dbReference type="Pfam" id="PF02879">
    <property type="entry name" value="PGM_PMM_II"/>
    <property type="match status" value="1"/>
</dbReference>
<evidence type="ECO:0000256" key="2">
    <source>
        <dbReference type="ARBA" id="ARBA00010231"/>
    </source>
</evidence>
<dbReference type="SUPFAM" id="SSF53738">
    <property type="entry name" value="Phosphoglucomutase, first 3 domains"/>
    <property type="match status" value="3"/>
</dbReference>
<evidence type="ECO:0000259" key="8">
    <source>
        <dbReference type="Pfam" id="PF00408"/>
    </source>
</evidence>
<dbReference type="Pfam" id="PF02878">
    <property type="entry name" value="PGM_PMM_I"/>
    <property type="match status" value="1"/>
</dbReference>
<keyword evidence="13" id="KW-1185">Reference proteome</keyword>
<dbReference type="PRINTS" id="PR00509">
    <property type="entry name" value="PGMPMM"/>
</dbReference>
<gene>
    <name evidence="12" type="ORF">O1G22_15910</name>
</gene>
<dbReference type="PANTHER" id="PTHR45745:SF1">
    <property type="entry name" value="PHOSPHOGLUCOMUTASE 2B-RELATED"/>
    <property type="match status" value="1"/>
</dbReference>
<protein>
    <submittedName>
        <fullName evidence="12">Phospho-sugar mutase</fullName>
    </submittedName>
</protein>
<dbReference type="InterPro" id="IPR005841">
    <property type="entry name" value="Alpha-D-phosphohexomutase_SF"/>
</dbReference>
<dbReference type="Gene3D" id="3.30.310.50">
    <property type="entry name" value="Alpha-D-phosphohexomutase, C-terminal domain"/>
    <property type="match status" value="1"/>
</dbReference>
<evidence type="ECO:0000259" key="10">
    <source>
        <dbReference type="Pfam" id="PF02879"/>
    </source>
</evidence>
<evidence type="ECO:0000256" key="4">
    <source>
        <dbReference type="ARBA" id="ARBA00022723"/>
    </source>
</evidence>
<dbReference type="InterPro" id="IPR005844">
    <property type="entry name" value="A-D-PHexomutase_a/b/a-I"/>
</dbReference>
<dbReference type="EMBL" id="CP115300">
    <property type="protein sequence ID" value="WBO64208.1"/>
    <property type="molecule type" value="Genomic_DNA"/>
</dbReference>
<evidence type="ECO:0000256" key="1">
    <source>
        <dbReference type="ARBA" id="ARBA00001946"/>
    </source>
</evidence>
<dbReference type="Proteomes" id="UP001212326">
    <property type="component" value="Chromosome"/>
</dbReference>
<dbReference type="InterPro" id="IPR005846">
    <property type="entry name" value="A-D-PHexomutase_a/b/a-III"/>
</dbReference>
<evidence type="ECO:0000313" key="13">
    <source>
        <dbReference type="Proteomes" id="UP001212326"/>
    </source>
</evidence>
<keyword evidence="6" id="KW-0413">Isomerase</keyword>
<comment type="cofactor">
    <cofactor evidence="1">
        <name>Mg(2+)</name>
        <dbReference type="ChEBI" id="CHEBI:18420"/>
    </cofactor>
</comment>
<dbReference type="PANTHER" id="PTHR45745">
    <property type="entry name" value="PHOSPHOMANNOMUTASE 45A"/>
    <property type="match status" value="1"/>
</dbReference>
<feature type="domain" description="Alpha-D-phosphohexomutase alpha/beta/alpha" evidence="11">
    <location>
        <begin position="315"/>
        <end position="421"/>
    </location>
</feature>
<sequence length="543" mass="57508">MHDDLISKAKAWLAEDPDQETRDELAKLIDAGDVNELSARFSGTLQFGTAGLRGELGAGPMRMNRSVVIRAAAGLAAYLKAEGHTGGLVVIGYDARHKSADFARDTAAVMTGAGLRAAVLPRPLPTPVLAFAIPHLGAVAGVEVTASHNPPRDNGYKVYLGDGSQIVPPADAEIAAEIDAIASLNDVPRPESGWETLDESVLNAYLARTDAVLAPGSPRTARTVYTAMHGVGKDVLLAAFARAGFPEPVLVAEQADPDPDFPTVAFPNPEEPGAMDLAFARARATDPDLVIANDPDADRCAVAVKDGADWRMLRGDEVGALLAAHLVRRGATGVFAESIVSSSLLGRIAEKAGLPYEETLTGFKWIARVDGLRYGYEEALGYCVDPEGVRDKDGITAALLITELASRLKSENRTLLDLLDDLAVEHGLHATDQLSVRVQDLSLIADAMRRLREQPPTELAGLPITRSEDLTRGTEQLPPTDGLRYTLDGARVIVRPSGTEPKLKCYLEVVVPVAGHAGLPAAHARATELLAAIKRDLSAAAGI</sequence>
<evidence type="ECO:0000259" key="9">
    <source>
        <dbReference type="Pfam" id="PF02878"/>
    </source>
</evidence>
<reference evidence="12 13" key="1">
    <citation type="submission" date="2022-12" db="EMBL/GenBank/DDBJ databases">
        <authorList>
            <person name="Mo P."/>
        </authorList>
    </citation>
    <scope>NUCLEOTIDE SEQUENCE [LARGE SCALE GENOMIC DNA]</scope>
    <source>
        <strain evidence="12 13">HUAS 2-6</strain>
    </source>
</reference>
<dbReference type="RefSeq" id="WP_270081961.1">
    <property type="nucleotide sequence ID" value="NZ_CP115300.1"/>
</dbReference>
<name>A0ABY7P128_9ACTN</name>
<keyword evidence="5 7" id="KW-0460">Magnesium</keyword>
<dbReference type="PROSITE" id="PS00710">
    <property type="entry name" value="PGM_PMM"/>
    <property type="match status" value="1"/>
</dbReference>
<dbReference type="SUPFAM" id="SSF55957">
    <property type="entry name" value="Phosphoglucomutase, C-terminal domain"/>
    <property type="match status" value="1"/>
</dbReference>
<dbReference type="InterPro" id="IPR005843">
    <property type="entry name" value="A-D-PHexomutase_C"/>
</dbReference>
<dbReference type="CDD" id="cd05799">
    <property type="entry name" value="PGM2"/>
    <property type="match status" value="1"/>
</dbReference>
<dbReference type="InterPro" id="IPR016055">
    <property type="entry name" value="A-D-PHexomutase_a/b/a-I/II/III"/>
</dbReference>
<evidence type="ECO:0000313" key="12">
    <source>
        <dbReference type="EMBL" id="WBO64208.1"/>
    </source>
</evidence>
<evidence type="ECO:0000256" key="5">
    <source>
        <dbReference type="ARBA" id="ARBA00022842"/>
    </source>
</evidence>
<dbReference type="Gene3D" id="3.40.120.10">
    <property type="entry name" value="Alpha-D-Glucose-1,6-Bisphosphate, subunit A, domain 3"/>
    <property type="match status" value="3"/>
</dbReference>
<evidence type="ECO:0000259" key="11">
    <source>
        <dbReference type="Pfam" id="PF02880"/>
    </source>
</evidence>
<keyword evidence="4 7" id="KW-0479">Metal-binding</keyword>
<keyword evidence="3" id="KW-0597">Phosphoprotein</keyword>
<evidence type="ECO:0000256" key="7">
    <source>
        <dbReference type="RuleBase" id="RU004326"/>
    </source>
</evidence>
<feature type="domain" description="Alpha-D-phosphohexomutase C-terminal" evidence="8">
    <location>
        <begin position="454"/>
        <end position="509"/>
    </location>
</feature>
<feature type="domain" description="Alpha-D-phosphohexomutase alpha/beta/alpha" evidence="10">
    <location>
        <begin position="217"/>
        <end position="307"/>
    </location>
</feature>